<gene>
    <name evidence="1" type="ORF">LCGC14_2334530</name>
</gene>
<feature type="non-terminal residue" evidence="1">
    <location>
        <position position="31"/>
    </location>
</feature>
<dbReference type="EMBL" id="LAZR01033626">
    <property type="protein sequence ID" value="KKL47542.1"/>
    <property type="molecule type" value="Genomic_DNA"/>
</dbReference>
<organism evidence="1">
    <name type="scientific">marine sediment metagenome</name>
    <dbReference type="NCBI Taxonomy" id="412755"/>
    <lineage>
        <taxon>unclassified sequences</taxon>
        <taxon>metagenomes</taxon>
        <taxon>ecological metagenomes</taxon>
    </lineage>
</organism>
<accession>A0A0F9F8V3</accession>
<reference evidence="1" key="1">
    <citation type="journal article" date="2015" name="Nature">
        <title>Complex archaea that bridge the gap between prokaryotes and eukaryotes.</title>
        <authorList>
            <person name="Spang A."/>
            <person name="Saw J.H."/>
            <person name="Jorgensen S.L."/>
            <person name="Zaremba-Niedzwiedzka K."/>
            <person name="Martijn J."/>
            <person name="Lind A.E."/>
            <person name="van Eijk R."/>
            <person name="Schleper C."/>
            <person name="Guy L."/>
            <person name="Ettema T.J."/>
        </authorList>
    </citation>
    <scope>NUCLEOTIDE SEQUENCE</scope>
</reference>
<dbReference type="AlphaFoldDB" id="A0A0F9F8V3"/>
<proteinExistence type="predicted"/>
<evidence type="ECO:0000313" key="1">
    <source>
        <dbReference type="EMBL" id="KKL47542.1"/>
    </source>
</evidence>
<name>A0A0F9F8V3_9ZZZZ</name>
<protein>
    <submittedName>
        <fullName evidence="1">Uncharacterized protein</fullName>
    </submittedName>
</protein>
<sequence>MVDFRTLIALLAVSFCSTDLRIRFASNQSCR</sequence>
<comment type="caution">
    <text evidence="1">The sequence shown here is derived from an EMBL/GenBank/DDBJ whole genome shotgun (WGS) entry which is preliminary data.</text>
</comment>